<dbReference type="EMBL" id="CP003746">
    <property type="protein sequence ID" value="AFU99249.1"/>
    <property type="molecule type" value="Genomic_DNA"/>
</dbReference>
<dbReference type="RefSeq" id="WP_015047413.1">
    <property type="nucleotide sequence ID" value="NC_018868.3"/>
</dbReference>
<dbReference type="STRING" id="1117647.M5M_10340"/>
<dbReference type="Proteomes" id="UP000000466">
    <property type="component" value="Chromosome"/>
</dbReference>
<dbReference type="GO" id="GO:0019698">
    <property type="term" value="P:D-galacturonate catabolic process"/>
    <property type="evidence" value="ECO:0007669"/>
    <property type="project" value="TreeGrafter"/>
</dbReference>
<dbReference type="InterPro" id="IPR044144">
    <property type="entry name" value="SAF_UxaA/GarD"/>
</dbReference>
<dbReference type="InterPro" id="IPR052172">
    <property type="entry name" value="UxaA_altronate/galactarate_dh"/>
</dbReference>
<evidence type="ECO:0000256" key="1">
    <source>
        <dbReference type="ARBA" id="ARBA00010986"/>
    </source>
</evidence>
<evidence type="ECO:0000256" key="2">
    <source>
        <dbReference type="ARBA" id="ARBA00023239"/>
    </source>
</evidence>
<keyword evidence="5" id="KW-1185">Reference proteome</keyword>
<dbReference type="OrthoDB" id="9804574at2"/>
<dbReference type="SMART" id="SM00858">
    <property type="entry name" value="SAF"/>
    <property type="match status" value="1"/>
</dbReference>
<accession>K4KJE4</accession>
<keyword evidence="2" id="KW-0456">Lyase</keyword>
<dbReference type="AlphaFoldDB" id="K4KJE4"/>
<protein>
    <submittedName>
        <fullName evidence="4">Glycogen debranching protein GlgX</fullName>
    </submittedName>
</protein>
<dbReference type="Gene3D" id="2.30.130.110">
    <property type="match status" value="1"/>
</dbReference>
<dbReference type="InterPro" id="IPR013974">
    <property type="entry name" value="SAF"/>
</dbReference>
<dbReference type="CDD" id="cd11613">
    <property type="entry name" value="SAF_AH_GD"/>
    <property type="match status" value="1"/>
</dbReference>
<comment type="similarity">
    <text evidence="1">Belongs to the UxaA family.</text>
</comment>
<dbReference type="PANTHER" id="PTHR30536:SF5">
    <property type="entry name" value="ALTRONATE DEHYDRATASE"/>
    <property type="match status" value="1"/>
</dbReference>
<dbReference type="InterPro" id="IPR048332">
    <property type="entry name" value="GD_AH_C"/>
</dbReference>
<dbReference type="PANTHER" id="PTHR30536">
    <property type="entry name" value="ALTRONATE/GALACTARATE DEHYDRATASE"/>
    <property type="match status" value="1"/>
</dbReference>
<sequence length="505" mass="53634">MTHAIHLHPDDNVLLALTPLDEGQALPVGGHCIQPVPAMHKVAITDLPAGAAIRKYGQVIGQASQPIRAGEHVHVHNCVMAGETRSHHFCSNLRDTPFVAPADRAQFMGYQRADGRVGTRNFMALVTTVNCSATTARHIAHQAQVQGLLNDYDQIDGLVPLVHSSGCGMNPNSRGGELLARTLSGYAAHPNFGGVILLGLGCEAMQLKQLMESQGLQESDTFRAYTIQQQAGTRKSIAYGLDQLREMLPSVNRARRTPADASHLTLAVQCGGSDALSGVTANPALGRAADTLIAHGGTVIYSETPEIYGAEHLLTARAETPETAQALADLVQWWEHYTLMHGVELNNNPSPGNKAGGLTTILEKSLGAMAKGGSTNLRGVFQYAERVNTRGLVFMDSPGFDPVSVTGQVASGANVICFTTGRGSAFGNKPVPSLKLASNTALYERMQEDMDINCGKAIEPGGSLAASGEEIFQTILRTASGERTASEKLGYGDNEFTPWHIGAVV</sequence>
<feature type="domain" description="SAF" evidence="3">
    <location>
        <begin position="11"/>
        <end position="79"/>
    </location>
</feature>
<evidence type="ECO:0000313" key="5">
    <source>
        <dbReference type="Proteomes" id="UP000000466"/>
    </source>
</evidence>
<dbReference type="Pfam" id="PF04295">
    <property type="entry name" value="GD_AH_second"/>
    <property type="match status" value="1"/>
</dbReference>
<dbReference type="Pfam" id="PF08666">
    <property type="entry name" value="SAF"/>
    <property type="match status" value="1"/>
</dbReference>
<dbReference type="KEGG" id="saga:M5M_10340"/>
<evidence type="ECO:0000259" key="3">
    <source>
        <dbReference type="SMART" id="SM00858"/>
    </source>
</evidence>
<dbReference type="Pfam" id="PF20629">
    <property type="entry name" value="GD_AH_C"/>
    <property type="match status" value="1"/>
</dbReference>
<dbReference type="eggNOG" id="COG2721">
    <property type="taxonomic scope" value="Bacteria"/>
</dbReference>
<dbReference type="HOGENOM" id="CLU_029189_0_0_6"/>
<reference evidence="4 5" key="1">
    <citation type="journal article" date="2013" name="Genome Announc.">
        <title>Complete genome sequence of Simiduia agarivorans SA1(T), a marine bacterium able to degrade a variety of polysaccharides.</title>
        <authorList>
            <person name="Lin S.Y."/>
            <person name="Shieh W.Y."/>
            <person name="Chen J.S."/>
            <person name="Tang S.L."/>
        </authorList>
    </citation>
    <scope>NUCLEOTIDE SEQUENCE [LARGE SCALE GENOMIC DNA]</scope>
    <source>
        <strain evidence="5">DSM 21679 / JCM 13881 / BCRC 17597 / SA1</strain>
    </source>
</reference>
<evidence type="ECO:0000313" key="4">
    <source>
        <dbReference type="EMBL" id="AFU99249.1"/>
    </source>
</evidence>
<organism evidence="4 5">
    <name type="scientific">Simiduia agarivorans (strain DSM 21679 / JCM 13881 / BCRC 17597 / SA1)</name>
    <dbReference type="NCBI Taxonomy" id="1117647"/>
    <lineage>
        <taxon>Bacteria</taxon>
        <taxon>Pseudomonadati</taxon>
        <taxon>Pseudomonadota</taxon>
        <taxon>Gammaproteobacteria</taxon>
        <taxon>Cellvibrionales</taxon>
        <taxon>Cellvibrionaceae</taxon>
        <taxon>Simiduia</taxon>
    </lineage>
</organism>
<name>K4KJE4_SIMAS</name>
<proteinExistence type="inferred from homology"/>
<dbReference type="GO" id="GO:0016829">
    <property type="term" value="F:lyase activity"/>
    <property type="evidence" value="ECO:0007669"/>
    <property type="project" value="UniProtKB-KW"/>
</dbReference>
<dbReference type="InterPro" id="IPR007392">
    <property type="entry name" value="GD_AH_second"/>
</dbReference>
<gene>
    <name evidence="4" type="ordered locus">M5M_10340</name>
</gene>